<name>A0A1H0JUC7_9BACT</name>
<dbReference type="EMBL" id="FNCQ01000014">
    <property type="protein sequence ID" value="SDG97346.1"/>
    <property type="molecule type" value="Genomic_DNA"/>
</dbReference>
<evidence type="ECO:0000313" key="4">
    <source>
        <dbReference type="Proteomes" id="UP000198779"/>
    </source>
</evidence>
<dbReference type="AlphaFoldDB" id="A0A1H0JUC7"/>
<dbReference type="Proteomes" id="UP000198779">
    <property type="component" value="Unassembled WGS sequence"/>
</dbReference>
<dbReference type="InterPro" id="IPR017508">
    <property type="entry name" value="HipA_N1"/>
</dbReference>
<feature type="domain" description="HipA N-terminal subdomain 1" evidence="1">
    <location>
        <begin position="5"/>
        <end position="101"/>
    </location>
</feature>
<reference evidence="3 4" key="1">
    <citation type="submission" date="2016-10" db="EMBL/GenBank/DDBJ databases">
        <authorList>
            <person name="Varghese N."/>
            <person name="Submissions S."/>
        </authorList>
    </citation>
    <scope>NUCLEOTIDE SEQUENCE</scope>
    <source>
        <strain evidence="3">BP1-145</strain>
        <strain evidence="4">BP1-148</strain>
    </source>
</reference>
<evidence type="ECO:0000313" key="5">
    <source>
        <dbReference type="Proteomes" id="UP000199134"/>
    </source>
</evidence>
<organism evidence="3 5">
    <name type="scientific">Prevotella communis</name>
    <dbReference type="NCBI Taxonomy" id="2913614"/>
    <lineage>
        <taxon>Bacteria</taxon>
        <taxon>Pseudomonadati</taxon>
        <taxon>Bacteroidota</taxon>
        <taxon>Bacteroidia</taxon>
        <taxon>Bacteroidales</taxon>
        <taxon>Prevotellaceae</taxon>
        <taxon>Prevotella</taxon>
    </lineage>
</organism>
<gene>
    <name evidence="3" type="ORF">SAMN04487900_12170</name>
    <name evidence="2" type="ORF">SAMN04487901_11410</name>
</gene>
<dbReference type="NCBIfam" id="TIGR03071">
    <property type="entry name" value="couple_hipA"/>
    <property type="match status" value="1"/>
</dbReference>
<evidence type="ECO:0000313" key="3">
    <source>
        <dbReference type="EMBL" id="SDO47257.1"/>
    </source>
</evidence>
<keyword evidence="4" id="KW-1185">Reference proteome</keyword>
<dbReference type="GO" id="GO:0016301">
    <property type="term" value="F:kinase activity"/>
    <property type="evidence" value="ECO:0007669"/>
    <property type="project" value="UniProtKB-KW"/>
</dbReference>
<evidence type="ECO:0000259" key="1">
    <source>
        <dbReference type="Pfam" id="PF13657"/>
    </source>
</evidence>
<dbReference type="Pfam" id="PF13657">
    <property type="entry name" value="Couple_hipA"/>
    <property type="match status" value="1"/>
</dbReference>
<keyword evidence="3" id="KW-0808">Transferase</keyword>
<accession>A0A1G7YLX7</accession>
<keyword evidence="3" id="KW-0418">Kinase</keyword>
<evidence type="ECO:0000313" key="2">
    <source>
        <dbReference type="EMBL" id="SDG97346.1"/>
    </source>
</evidence>
<accession>A0A1H0JUC7</accession>
<dbReference type="STRING" id="645274.SAMN04487901_11410"/>
<dbReference type="OrthoDB" id="196808at2"/>
<proteinExistence type="predicted"/>
<protein>
    <submittedName>
        <fullName evidence="3">Serine/threonine-protein kinase HipA</fullName>
    </submittedName>
</protein>
<dbReference type="RefSeq" id="WP_091818520.1">
    <property type="nucleotide sequence ID" value="NZ_CP091790.1"/>
</dbReference>
<reference evidence="2 5" key="2">
    <citation type="submission" date="2016-10" db="EMBL/GenBank/DDBJ databases">
        <authorList>
            <person name="de Groot N.N."/>
        </authorList>
    </citation>
    <scope>NUCLEOTIDE SEQUENCE [LARGE SCALE GENOMIC DNA]</scope>
    <source>
        <strain evidence="5">BP1-145</strain>
        <strain evidence="2">BP1-148</strain>
    </source>
</reference>
<sequence length="112" mass="12350">MRQAEIYRKDILAGVLTEDGGEYRFCYGEAYLAREDAQPVSLTLPLQAEAFVSPVLFPFFDGLIPEGWLLDVALRNTDISVLDRMSLLLLCCKECIGSVSVVPIDKEGGAHV</sequence>
<dbReference type="EMBL" id="FNIW01000021">
    <property type="protein sequence ID" value="SDO47257.1"/>
    <property type="molecule type" value="Genomic_DNA"/>
</dbReference>
<dbReference type="Proteomes" id="UP000199134">
    <property type="component" value="Unassembled WGS sequence"/>
</dbReference>